<dbReference type="GO" id="GO:0031594">
    <property type="term" value="C:neuromuscular junction"/>
    <property type="evidence" value="ECO:0007669"/>
    <property type="project" value="TreeGrafter"/>
</dbReference>
<dbReference type="Gene3D" id="2.60.40.150">
    <property type="entry name" value="C2 domain"/>
    <property type="match status" value="2"/>
</dbReference>
<dbReference type="CDD" id="cd04027">
    <property type="entry name" value="C2B_Munc13"/>
    <property type="match status" value="1"/>
</dbReference>
<feature type="region of interest" description="Disordered" evidence="7">
    <location>
        <begin position="1"/>
        <end position="72"/>
    </location>
</feature>
<feature type="compositionally biased region" description="Low complexity" evidence="7">
    <location>
        <begin position="406"/>
        <end position="418"/>
    </location>
</feature>
<dbReference type="InterPro" id="IPR014772">
    <property type="entry name" value="Munc13_dom-2"/>
</dbReference>
<dbReference type="InterPro" id="IPR035892">
    <property type="entry name" value="C2_domain_sf"/>
</dbReference>
<keyword evidence="2" id="KW-0479">Metal-binding</keyword>
<feature type="region of interest" description="Disordered" evidence="7">
    <location>
        <begin position="165"/>
        <end position="184"/>
    </location>
</feature>
<evidence type="ECO:0000256" key="7">
    <source>
        <dbReference type="SAM" id="MobiDB-lite"/>
    </source>
</evidence>
<evidence type="ECO:0000256" key="3">
    <source>
        <dbReference type="ARBA" id="ARBA00022737"/>
    </source>
</evidence>
<dbReference type="InterPro" id="IPR000008">
    <property type="entry name" value="C2_dom"/>
</dbReference>
<dbReference type="PANTHER" id="PTHR10480:SF8">
    <property type="entry name" value="PROTEIN UNC-13 HOMOLOG B"/>
    <property type="match status" value="1"/>
</dbReference>
<evidence type="ECO:0000256" key="1">
    <source>
        <dbReference type="ARBA" id="ARBA00022483"/>
    </source>
</evidence>
<dbReference type="Pfam" id="PF00168">
    <property type="entry name" value="C2"/>
    <property type="match status" value="2"/>
</dbReference>
<keyword evidence="13" id="KW-1185">Reference proteome</keyword>
<evidence type="ECO:0000256" key="4">
    <source>
        <dbReference type="ARBA" id="ARBA00022771"/>
    </source>
</evidence>
<feature type="domain" description="C2" evidence="8">
    <location>
        <begin position="662"/>
        <end position="786"/>
    </location>
</feature>
<evidence type="ECO:0000256" key="5">
    <source>
        <dbReference type="ARBA" id="ARBA00022833"/>
    </source>
</evidence>
<evidence type="ECO:0000259" key="11">
    <source>
        <dbReference type="PROSITE" id="PS51259"/>
    </source>
</evidence>
<dbReference type="CDD" id="cd08395">
    <property type="entry name" value="C2C_Munc13"/>
    <property type="match status" value="1"/>
</dbReference>
<dbReference type="GO" id="GO:0005516">
    <property type="term" value="F:calmodulin binding"/>
    <property type="evidence" value="ECO:0007669"/>
    <property type="project" value="TreeGrafter"/>
</dbReference>
<dbReference type="GO" id="GO:0019992">
    <property type="term" value="F:diacylglycerol binding"/>
    <property type="evidence" value="ECO:0007669"/>
    <property type="project" value="InterPro"/>
</dbReference>
<reference evidence="12" key="1">
    <citation type="submission" date="2025-08" db="UniProtKB">
        <authorList>
            <consortium name="Ensembl"/>
        </authorList>
    </citation>
    <scope>IDENTIFICATION</scope>
</reference>
<dbReference type="InterPro" id="IPR046349">
    <property type="entry name" value="C1-like_sf"/>
</dbReference>
<keyword evidence="5" id="KW-0862">Zinc</keyword>
<dbReference type="GO" id="GO:0098831">
    <property type="term" value="C:presynaptic active zone cytoplasmic component"/>
    <property type="evidence" value="ECO:0007669"/>
    <property type="project" value="TreeGrafter"/>
</dbReference>
<feature type="compositionally biased region" description="Polar residues" evidence="7">
    <location>
        <begin position="296"/>
        <end position="310"/>
    </location>
</feature>
<keyword evidence="4" id="KW-0863">Zinc-finger</keyword>
<dbReference type="GO" id="GO:0016082">
    <property type="term" value="P:synaptic vesicle priming"/>
    <property type="evidence" value="ECO:0007669"/>
    <property type="project" value="TreeGrafter"/>
</dbReference>
<dbReference type="FunFam" id="1.20.58.1100:FF:000002">
    <property type="entry name" value="Unc-13, isoform C"/>
    <property type="match status" value="1"/>
</dbReference>
<dbReference type="FunFam" id="2.60.40.150:FF:000002">
    <property type="entry name" value="Protein unc-13 homolog B"/>
    <property type="match status" value="1"/>
</dbReference>
<keyword evidence="1" id="KW-0268">Exocytosis</keyword>
<dbReference type="InterPro" id="IPR037302">
    <property type="entry name" value="Unc-13_C2B"/>
</dbReference>
<dbReference type="GO" id="GO:0042734">
    <property type="term" value="C:presynaptic membrane"/>
    <property type="evidence" value="ECO:0007669"/>
    <property type="project" value="TreeGrafter"/>
</dbReference>
<dbReference type="InterPro" id="IPR010439">
    <property type="entry name" value="MUN_dom"/>
</dbReference>
<dbReference type="CDD" id="cd20859">
    <property type="entry name" value="C1_Munc13-2-like"/>
    <property type="match status" value="1"/>
</dbReference>
<evidence type="ECO:0000313" key="12">
    <source>
        <dbReference type="Ensembl" id="ENSOTSP00005027041.2"/>
    </source>
</evidence>
<dbReference type="GO" id="GO:0017075">
    <property type="term" value="F:syntaxin-1 binding"/>
    <property type="evidence" value="ECO:0007669"/>
    <property type="project" value="TreeGrafter"/>
</dbReference>
<sequence>MFSRGHEKGLSGPDEYSGVEAPHSPHKWSKRRELGGKKSTQSPKVGRSLRRKFQKFLQGPAGPGEPSIHQPQDLLSPVEQDIFICGLKRDPSSGEFTGLHSSLPNGRSHTGTLNPPVAGNMTLNREGFIHAPGTVSTNGPTASLPITPSGESSSAECQDGIGVVEDTHRPSPSEEEEDEGEKCSSDIVEHILKELRGINKIQEEIADLRQYLTSVRGSVDEVSCCVDAVLNEIGELYYSGASAPGPQTPQRLSGSPGCQNVVTAFHRRESPKTWRERLAPCQPEPADQENSDHSSEVPSSQPGPSQASLSYLDQGYAHDCPSTSSLSSGHSSNTLDRDARYRSVKARLWQSGWASAGMQHSVSGDGGWSEENGWSEEDIYSCQNSGEEVEDHSAGPGAWDRYTTGETSSTPGQSSHSSSEHLSLLFGIHKNSPSSSSSVVDWRHPRQQGSNGHLVCDCSANCPYSRSSGYHTLDAYCIILFRVHSGGSGLFGIDSMPDLRKRKPIPLVSDVVGVARKAGITSSMAARSSVKDEELKNHVYKKTLQALIYPISCTTPHNFEVWTATTPTYCYECEGLLWGIARQGMRCSECGVKCHEKCQELLNADCLQRAAEKSSKHGAEDRTQNIIMAMKDRMKIRERNKPEIFDVIRDVFVVSKAIHAQQMKTIKQSVLDGTSKWSAKITITVLCAQGLQAKDKTGSSDPYVTVQVGKTKKRTKTIYGNLNPVWEEKFHFECHNSSDRIKVRVWDEDDDIKSRVKQRLKRESDDFLGQSIIEVRTLSGEMDVWYNLEKRTDKSAVSGAIRLHISVEIKGEEKVAPYHVQYTCLHENLFHHSTDVLGQGVVRIPDAKGDDAWKVYFDEVAQEIVDEFAMRYGIESIYQAMTHFACLSSKYMCPGVPAVMSTLLANINAFYAHTTASTNVSASDRFAASNFGKERFVKLLDQLHNSLRIDLSTYRNNFPASSKDRLQDLKSTVDLLTSITFFRMKVQELQSPPRASQVVRDCVKACLNSTYDYIFNNCQELYSRQYQLLDTHKEDLPLEEQGPSIKNLDFWPKLITLIVSIIEEDRNSYTPVLNQFPQELNVGKVCAEVMWALFSQDMKYAMEEHEKHRLCKSADYMNLHFKVKWLYNEYVKDLPNFKGVVPDYPSWFLQFVLQWLDENESVSMEFMHGALERDKKDGFQQTSEHALFSCSVVDVFTQLNQSFEIIKKLDCPDPKVMAHYSRRFAKTIAKVLLQYSAILTKSFPSYSDKEKIPCVLMNNVQQLRIQLEKMFESMGAKQLDTEASDLLNELQVKLNNVLDELSTTFGNSFQVCIDDCMRQMASLLYQIKGPVNANSRNMVEADSDNVLRPLMDFLDSKLTLFATACEKTVLKRVLKELWRIVMSSLEKTIVLPQGNDTFTTPNTPSPNILSAAKELGQLSKLKDHMAGEAKSLTPKQCAVMDIALDTIKQYFHAGGNGLKKAFLEKSPELTSLRHALSLYTQTTDTLIKTFVTTQHTQGSGVDKPVGEISIQIDLFTHPGTGEHKVTVKVVGANDLKWQTSGMFRPFVEITMIGPHLSDKKRKFQSKSKNNSWAPKFNETFHFILGNEDGFECYELQMCVKDYCFGRADRVVGMAVMQLRDVAEKGSVACWCPLGQRVTMDETGLTAMRILSQRSNDEVAKEFVKLKSELRSEEEGR</sequence>
<dbReference type="Pfam" id="PF00130">
    <property type="entry name" value="C1_1"/>
    <property type="match status" value="1"/>
</dbReference>
<dbReference type="GO" id="GO:0043195">
    <property type="term" value="C:terminal bouton"/>
    <property type="evidence" value="ECO:0007669"/>
    <property type="project" value="TreeGrafter"/>
</dbReference>
<dbReference type="PROSITE" id="PS50081">
    <property type="entry name" value="ZF_DAG_PE_2"/>
    <property type="match status" value="1"/>
</dbReference>
<dbReference type="Ensembl" id="ENSOTST00005029216.2">
    <property type="protein sequence ID" value="ENSOTSP00005027041.2"/>
    <property type="gene ID" value="ENSOTSG00005008916.2"/>
</dbReference>
<organism evidence="12 13">
    <name type="scientific">Oncorhynchus tshawytscha</name>
    <name type="common">Chinook salmon</name>
    <name type="synonym">Salmo tshawytscha</name>
    <dbReference type="NCBI Taxonomy" id="74940"/>
    <lineage>
        <taxon>Eukaryota</taxon>
        <taxon>Metazoa</taxon>
        <taxon>Chordata</taxon>
        <taxon>Craniata</taxon>
        <taxon>Vertebrata</taxon>
        <taxon>Euteleostomi</taxon>
        <taxon>Actinopterygii</taxon>
        <taxon>Neopterygii</taxon>
        <taxon>Teleostei</taxon>
        <taxon>Protacanthopterygii</taxon>
        <taxon>Salmoniformes</taxon>
        <taxon>Salmonidae</taxon>
        <taxon>Salmoninae</taxon>
        <taxon>Oncorhynchus</taxon>
    </lineage>
</organism>
<evidence type="ECO:0000259" key="8">
    <source>
        <dbReference type="PROSITE" id="PS50004"/>
    </source>
</evidence>
<evidence type="ECO:0000256" key="2">
    <source>
        <dbReference type="ARBA" id="ARBA00022723"/>
    </source>
</evidence>
<feature type="domain" description="C2" evidence="8">
    <location>
        <begin position="1504"/>
        <end position="1631"/>
    </location>
</feature>
<dbReference type="PROSITE" id="PS00479">
    <property type="entry name" value="ZF_DAG_PE_1"/>
    <property type="match status" value="1"/>
</dbReference>
<dbReference type="InterPro" id="IPR027080">
    <property type="entry name" value="Unc-13"/>
</dbReference>
<feature type="domain" description="Phorbol-ester/DAG-type" evidence="9">
    <location>
        <begin position="556"/>
        <end position="606"/>
    </location>
</feature>
<dbReference type="Gene3D" id="1.10.357.50">
    <property type="match status" value="1"/>
</dbReference>
<evidence type="ECO:0000256" key="6">
    <source>
        <dbReference type="ARBA" id="ARBA00022837"/>
    </source>
</evidence>
<dbReference type="FunFam" id="2.60.40.150:FF:000014">
    <property type="entry name" value="protein unc-13 homolog B"/>
    <property type="match status" value="1"/>
</dbReference>
<dbReference type="PANTHER" id="PTHR10480">
    <property type="entry name" value="PROTEIN UNC-13 HOMOLOG"/>
    <property type="match status" value="1"/>
</dbReference>
<gene>
    <name evidence="12" type="primary">AMER1</name>
</gene>
<keyword evidence="3" id="KW-0677">Repeat</keyword>
<dbReference type="GO" id="GO:0030672">
    <property type="term" value="C:synaptic vesicle membrane"/>
    <property type="evidence" value="ECO:0007669"/>
    <property type="project" value="TreeGrafter"/>
</dbReference>
<dbReference type="FunFam" id="3.30.60.20:FF:000001">
    <property type="entry name" value="Protein unc-13 homolog B"/>
    <property type="match status" value="1"/>
</dbReference>
<dbReference type="GO" id="GO:0061789">
    <property type="term" value="P:dense core granule priming"/>
    <property type="evidence" value="ECO:0007669"/>
    <property type="project" value="TreeGrafter"/>
</dbReference>
<dbReference type="PROSITE" id="PS51259">
    <property type="entry name" value="MHD2"/>
    <property type="match status" value="1"/>
</dbReference>
<dbReference type="PROSITE" id="PS51258">
    <property type="entry name" value="MHD1"/>
    <property type="match status" value="1"/>
</dbReference>
<dbReference type="GO" id="GO:0005543">
    <property type="term" value="F:phospholipid binding"/>
    <property type="evidence" value="ECO:0007669"/>
    <property type="project" value="InterPro"/>
</dbReference>
<dbReference type="SMART" id="SM00109">
    <property type="entry name" value="C1"/>
    <property type="match status" value="1"/>
</dbReference>
<dbReference type="InterPro" id="IPR002219">
    <property type="entry name" value="PKC_DAG/PE"/>
</dbReference>
<dbReference type="GO" id="GO:0008270">
    <property type="term" value="F:zinc ion binding"/>
    <property type="evidence" value="ECO:0007669"/>
    <property type="project" value="UniProtKB-KW"/>
</dbReference>
<feature type="domain" description="MHD2" evidence="11">
    <location>
        <begin position="1344"/>
        <end position="1490"/>
    </location>
</feature>
<dbReference type="InterPro" id="IPR014770">
    <property type="entry name" value="Munc13_1"/>
</dbReference>
<dbReference type="FunFam" id="1.10.357.50:FF:000001">
    <property type="entry name" value="Protein unc-13 homolog B"/>
    <property type="match status" value="1"/>
</dbReference>
<dbReference type="GO" id="GO:0035249">
    <property type="term" value="P:synaptic transmission, glutamatergic"/>
    <property type="evidence" value="ECO:0007669"/>
    <property type="project" value="TreeGrafter"/>
</dbReference>
<dbReference type="Pfam" id="PF06292">
    <property type="entry name" value="MUN"/>
    <property type="match status" value="1"/>
</dbReference>
<dbReference type="PROSITE" id="PS50004">
    <property type="entry name" value="C2"/>
    <property type="match status" value="2"/>
</dbReference>
<name>A0A8C8EYZ8_ONCTS</name>
<evidence type="ECO:0000313" key="13">
    <source>
        <dbReference type="Proteomes" id="UP000694402"/>
    </source>
</evidence>
<dbReference type="GeneTree" id="ENSGT00940000154929"/>
<dbReference type="SMART" id="SM01145">
    <property type="entry name" value="DUF1041"/>
    <property type="match status" value="1"/>
</dbReference>
<dbReference type="SUPFAM" id="SSF57889">
    <property type="entry name" value="Cysteine-rich domain"/>
    <property type="match status" value="1"/>
</dbReference>
<feature type="domain" description="MHD1" evidence="10">
    <location>
        <begin position="1096"/>
        <end position="1239"/>
    </location>
</feature>
<evidence type="ECO:0000259" key="9">
    <source>
        <dbReference type="PROSITE" id="PS50081"/>
    </source>
</evidence>
<accession>A0A8C8EYZ8</accession>
<dbReference type="GO" id="GO:0016081">
    <property type="term" value="P:synaptic vesicle docking"/>
    <property type="evidence" value="ECO:0007669"/>
    <property type="project" value="TreeGrafter"/>
</dbReference>
<dbReference type="Proteomes" id="UP000694402">
    <property type="component" value="Unassembled WGS sequence"/>
</dbReference>
<dbReference type="Gene3D" id="3.30.60.20">
    <property type="match status" value="1"/>
</dbReference>
<evidence type="ECO:0000259" key="10">
    <source>
        <dbReference type="PROSITE" id="PS51258"/>
    </source>
</evidence>
<dbReference type="Gene3D" id="1.20.58.1100">
    <property type="match status" value="1"/>
</dbReference>
<reference evidence="12" key="2">
    <citation type="submission" date="2025-09" db="UniProtKB">
        <authorList>
            <consortium name="Ensembl"/>
        </authorList>
    </citation>
    <scope>IDENTIFICATION</scope>
</reference>
<proteinExistence type="predicted"/>
<protein>
    <recommendedName>
        <fullName evidence="14">Unc-13 homolog B</fullName>
    </recommendedName>
</protein>
<feature type="region of interest" description="Disordered" evidence="7">
    <location>
        <begin position="281"/>
        <end position="310"/>
    </location>
</feature>
<dbReference type="SMART" id="SM00239">
    <property type="entry name" value="C2"/>
    <property type="match status" value="2"/>
</dbReference>
<dbReference type="GO" id="GO:0005509">
    <property type="term" value="F:calcium ion binding"/>
    <property type="evidence" value="ECO:0007669"/>
    <property type="project" value="InterPro"/>
</dbReference>
<evidence type="ECO:0008006" key="14">
    <source>
        <dbReference type="Google" id="ProtNLM"/>
    </source>
</evidence>
<dbReference type="PRINTS" id="PR00360">
    <property type="entry name" value="C2DOMAIN"/>
</dbReference>
<dbReference type="GO" id="GO:0099525">
    <property type="term" value="P:presynaptic dense core vesicle exocytosis"/>
    <property type="evidence" value="ECO:0007669"/>
    <property type="project" value="TreeGrafter"/>
</dbReference>
<feature type="region of interest" description="Disordered" evidence="7">
    <location>
        <begin position="382"/>
        <end position="418"/>
    </location>
</feature>
<dbReference type="SUPFAM" id="SSF49562">
    <property type="entry name" value="C2 domain (Calcium/lipid-binding domain, CaLB)"/>
    <property type="match status" value="2"/>
</dbReference>
<keyword evidence="6" id="KW-0106">Calcium</keyword>